<dbReference type="GO" id="GO:0000323">
    <property type="term" value="C:lytic vacuole"/>
    <property type="evidence" value="ECO:0007669"/>
    <property type="project" value="TreeGrafter"/>
</dbReference>
<keyword evidence="6" id="KW-0472">Membrane</keyword>
<dbReference type="Proteomes" id="UP000001881">
    <property type="component" value="Unassembled WGS sequence"/>
</dbReference>
<dbReference type="GO" id="GO:0005768">
    <property type="term" value="C:endosome"/>
    <property type="evidence" value="ECO:0007669"/>
    <property type="project" value="TreeGrafter"/>
</dbReference>
<evidence type="ECO:0000313" key="8">
    <source>
        <dbReference type="EMBL" id="CCC06386.1"/>
    </source>
</evidence>
<dbReference type="GO" id="GO:0035493">
    <property type="term" value="P:SNARE complex assembly"/>
    <property type="evidence" value="ECO:0007669"/>
    <property type="project" value="TreeGrafter"/>
</dbReference>
<dbReference type="EMBL" id="CABT02000001">
    <property type="protein sequence ID" value="CCC06386.1"/>
    <property type="molecule type" value="Genomic_DNA"/>
</dbReference>
<feature type="compositionally biased region" description="Low complexity" evidence="5">
    <location>
        <begin position="759"/>
        <end position="772"/>
    </location>
</feature>
<dbReference type="KEGG" id="smp:10809635"/>
<feature type="region of interest" description="Disordered" evidence="5">
    <location>
        <begin position="367"/>
        <end position="397"/>
    </location>
</feature>
<dbReference type="InParanoid" id="F7VLK8"/>
<feature type="compositionally biased region" description="Low complexity" evidence="5">
    <location>
        <begin position="1004"/>
        <end position="1018"/>
    </location>
</feature>
<keyword evidence="6" id="KW-1133">Transmembrane helix</keyword>
<feature type="chain" id="PRO_5003370276" description="Autophagy-related protein 14" evidence="7">
    <location>
        <begin position="22"/>
        <end position="1101"/>
    </location>
</feature>
<name>F7VLK8_SORMK</name>
<dbReference type="InterPro" id="IPR018791">
    <property type="entry name" value="UV_resistance/autophagy_Atg14"/>
</dbReference>
<evidence type="ECO:0000256" key="5">
    <source>
        <dbReference type="SAM" id="MobiDB-lite"/>
    </source>
</evidence>
<evidence type="ECO:0000256" key="3">
    <source>
        <dbReference type="ARBA" id="ARBA00023054"/>
    </source>
</evidence>
<proteinExistence type="inferred from homology"/>
<evidence type="ECO:0000256" key="1">
    <source>
        <dbReference type="ARBA" id="ARBA00009574"/>
    </source>
</evidence>
<dbReference type="HOGENOM" id="CLU_009375_1_0_1"/>
<feature type="compositionally biased region" description="Gly residues" evidence="5">
    <location>
        <begin position="994"/>
        <end position="1003"/>
    </location>
</feature>
<reference evidence="8 9" key="1">
    <citation type="journal article" date="2010" name="PLoS Genet.">
        <title>De novo assembly of a 40 Mb eukaryotic genome from short sequence reads: Sordaria macrospora, a model organism for fungal morphogenesis.</title>
        <authorList>
            <person name="Nowrousian M."/>
            <person name="Stajich J."/>
            <person name="Chu M."/>
            <person name="Engh I."/>
            <person name="Espagne E."/>
            <person name="Halliday K."/>
            <person name="Kamerewerd J."/>
            <person name="Kempken F."/>
            <person name="Knab B."/>
            <person name="Kuo H.C."/>
            <person name="Osiewacz H.D."/>
            <person name="Poeggeler S."/>
            <person name="Read N."/>
            <person name="Seiler S."/>
            <person name="Smith K."/>
            <person name="Zickler D."/>
            <person name="Kueck U."/>
            <person name="Freitag M."/>
        </authorList>
    </citation>
    <scope>NUCLEOTIDE SEQUENCE [LARGE SCALE GENOMIC DNA]</scope>
    <source>
        <strain evidence="9">ATCC MYA-333 / DSM 997 / K(L3346) / K-hell</strain>
        <tissue evidence="8">Mycelium</tissue>
    </source>
</reference>
<protein>
    <recommendedName>
        <fullName evidence="2">Autophagy-related protein 14</fullName>
    </recommendedName>
</protein>
<organism evidence="8 9">
    <name type="scientific">Sordaria macrospora (strain ATCC MYA-333 / DSM 997 / K(L3346) / K-hell)</name>
    <dbReference type="NCBI Taxonomy" id="771870"/>
    <lineage>
        <taxon>Eukaryota</taxon>
        <taxon>Fungi</taxon>
        <taxon>Dikarya</taxon>
        <taxon>Ascomycota</taxon>
        <taxon>Pezizomycotina</taxon>
        <taxon>Sordariomycetes</taxon>
        <taxon>Sordariomycetidae</taxon>
        <taxon>Sordariales</taxon>
        <taxon>Sordariaceae</taxon>
        <taxon>Sordaria</taxon>
    </lineage>
</organism>
<dbReference type="VEuPathDB" id="FungiDB:SMAC_00601"/>
<feature type="coiled-coil region" evidence="4">
    <location>
        <begin position="620"/>
        <end position="647"/>
    </location>
</feature>
<keyword evidence="7" id="KW-0732">Signal</keyword>
<evidence type="ECO:0000256" key="2">
    <source>
        <dbReference type="ARBA" id="ARBA00013807"/>
    </source>
</evidence>
<feature type="compositionally biased region" description="Basic and acidic residues" evidence="5">
    <location>
        <begin position="1019"/>
        <end position="1030"/>
    </location>
</feature>
<gene>
    <name evidence="8" type="ORF">SMAC_00601</name>
</gene>
<dbReference type="PANTHER" id="PTHR15157">
    <property type="entry name" value="UV RADIATION RESISTANCE-ASSOCIATED GENE PROTEIN"/>
    <property type="match status" value="1"/>
</dbReference>
<sequence>MTPTATVFSVATAVLGPLTTTFTPPPACTVAVAAIEGKFLGLGGHVGASGWLGQTCSKGGPVDDTTCWPPTSSGAESKSKALDGWGYYSPGLYCPVGYATACSATGGGGGKSDFAFQFAPGAKETAVGCCPSGYECSSVDNGQTCVMTATSTEVEYVTCDKSNTADLATMTIPDEKEKTTAFNLYAPMIQINWQSSDRPTETKFSGTQSLSVDPDVETMSTLAIAGDAPAGVTSRVAFPSASGALISEDGHVKYLDPSDSGNGASTGTKDGSSDGPKPLSLSTEVKVGMGVAGGVLAVAFIAIVFICAWRKRKNKIEEEEFDRMYGTKDVGSSTADLRHEEIPGWHRGPPRRQPTAPIDPFRSGGVSELMAPPAPYHPPPAYRNDTMSTESTRPLLLPQNRKLRHLRGIYLRNLNFTRQRGRTIDDAALNKTAGKLEALRQRPDLHHALSSEDLRPPAIRRRSTLLANADPATRQKTFEDTFANKLADAFFTLHVDGLEDPIYISEVAERATNFNFRLFELAELDSTITQSPQVTVRVWTKRQGQWSLLLEDDVDLRALNWLGTLQNVHFPPNSLVFHMIDGIYSLELSNKYPPPKKEVAPLPTSSYNVLMRLATLNNSVQDALATRDALAAQINDLLAQEESKQQEDGGGTLAEAEEKLKLASKYLSLQKRAVAAARKRNDDLRASIAARKAAIESGLAVQHKAEEDVRHAAGEPLAQSKTLLASVRDQIRGQRRRVCEDLLTIYRIAPLPPPPPPSSSVDPSSSSQSQSQAAREHDPLSFQICSLPLANTLLDPTTSYSPTFTYAGNPREKYPHEETLSAALGLVALLVHHLQHYLSVPLPYPIKWHGSRSTIRDDISNFPVNPNASLYSSHASQSARSTTPSSSLRGEVPDPNREFPLFLPKGGSTAQYRFEYAWFLLNRDIEVLCWSQGLKVVDIRHTLPNLQWLLMVCSAGREEMPERKKGGVRGLWLGRMRNKGVRFDDGLGLEVDGSGSGDGGGSVEGSQVGSQAGSQVGDETSRDGSRRGSMDSDATITSNTPRARAATRTGGGLTIGHANGTRANGAAARSLSRSPLAQLPFDEGSTKLTLRTKGLRESAAR</sequence>
<dbReference type="STRING" id="771870.F7VLK8"/>
<feature type="transmembrane region" description="Helical" evidence="6">
    <location>
        <begin position="287"/>
        <end position="309"/>
    </location>
</feature>
<comment type="similarity">
    <text evidence="1">Belongs to the ATG14 family.</text>
</comment>
<keyword evidence="9" id="KW-1185">Reference proteome</keyword>
<evidence type="ECO:0000313" key="9">
    <source>
        <dbReference type="Proteomes" id="UP000001881"/>
    </source>
</evidence>
<feature type="compositionally biased region" description="Polar residues" evidence="5">
    <location>
        <begin position="259"/>
        <end position="270"/>
    </location>
</feature>
<dbReference type="PANTHER" id="PTHR15157:SF5">
    <property type="entry name" value="UV RADIATION RESISTANCE-ASSOCIATED GENE PROTEIN"/>
    <property type="match status" value="1"/>
</dbReference>
<accession>F7VLK8</accession>
<feature type="compositionally biased region" description="Pro residues" evidence="5">
    <location>
        <begin position="372"/>
        <end position="381"/>
    </location>
</feature>
<evidence type="ECO:0000256" key="6">
    <source>
        <dbReference type="SAM" id="Phobius"/>
    </source>
</evidence>
<dbReference type="GO" id="GO:0032991">
    <property type="term" value="C:protein-containing complex"/>
    <property type="evidence" value="ECO:0007669"/>
    <property type="project" value="UniProtKB-ARBA"/>
</dbReference>
<dbReference type="GeneID" id="10809635"/>
<feature type="signal peptide" evidence="7">
    <location>
        <begin position="1"/>
        <end position="21"/>
    </location>
</feature>
<feature type="compositionally biased region" description="Low complexity" evidence="5">
    <location>
        <begin position="1058"/>
        <end position="1080"/>
    </location>
</feature>
<keyword evidence="3 4" id="KW-0175">Coiled coil</keyword>
<dbReference type="OMA" id="YRFEYAW"/>
<keyword evidence="6" id="KW-0812">Transmembrane</keyword>
<dbReference type="AlphaFoldDB" id="F7VLK8"/>
<feature type="region of interest" description="Disordered" evidence="5">
    <location>
        <begin position="873"/>
        <end position="893"/>
    </location>
</feature>
<dbReference type="eggNOG" id="KOG2896">
    <property type="taxonomic scope" value="Eukaryota"/>
</dbReference>
<feature type="compositionally biased region" description="Low complexity" evidence="5">
    <location>
        <begin position="875"/>
        <end position="887"/>
    </location>
</feature>
<dbReference type="Pfam" id="PF10186">
    <property type="entry name" value="ATG14"/>
    <property type="match status" value="1"/>
</dbReference>
<evidence type="ECO:0000256" key="7">
    <source>
        <dbReference type="SAM" id="SignalP"/>
    </source>
</evidence>
<feature type="region of interest" description="Disordered" evidence="5">
    <location>
        <begin position="984"/>
        <end position="1101"/>
    </location>
</feature>
<feature type="region of interest" description="Disordered" evidence="5">
    <location>
        <begin position="252"/>
        <end position="277"/>
    </location>
</feature>
<feature type="region of interest" description="Disordered" evidence="5">
    <location>
        <begin position="749"/>
        <end position="777"/>
    </location>
</feature>
<evidence type="ECO:0000256" key="4">
    <source>
        <dbReference type="SAM" id="Coils"/>
    </source>
</evidence>
<comment type="caution">
    <text evidence="8">The sequence shown here is derived from an EMBL/GenBank/DDBJ whole genome shotgun (WGS) entry which is preliminary data.</text>
</comment>
<dbReference type="OrthoDB" id="72772at2759"/>
<dbReference type="GO" id="GO:0000149">
    <property type="term" value="F:SNARE binding"/>
    <property type="evidence" value="ECO:0007669"/>
    <property type="project" value="TreeGrafter"/>
</dbReference>